<evidence type="ECO:0000256" key="1">
    <source>
        <dbReference type="SAM" id="MobiDB-lite"/>
    </source>
</evidence>
<reference evidence="2 3" key="1">
    <citation type="journal article" date="2014" name="Genome Biol. Evol.">
        <title>Comparative genomics and transcriptomics analyses reveal divergent lifestyle features of nematode endoparasitic fungus Hirsutella minnesotensis.</title>
        <authorList>
            <person name="Lai Y."/>
            <person name="Liu K."/>
            <person name="Zhang X."/>
            <person name="Zhang X."/>
            <person name="Li K."/>
            <person name="Wang N."/>
            <person name="Shu C."/>
            <person name="Wu Y."/>
            <person name="Wang C."/>
            <person name="Bushley K.E."/>
            <person name="Xiang M."/>
            <person name="Liu X."/>
        </authorList>
    </citation>
    <scope>NUCLEOTIDE SEQUENCE [LARGE SCALE GENOMIC DNA]</scope>
    <source>
        <strain evidence="2 3">3608</strain>
    </source>
</reference>
<organism evidence="2 3">
    <name type="scientific">Hirsutella minnesotensis 3608</name>
    <dbReference type="NCBI Taxonomy" id="1043627"/>
    <lineage>
        <taxon>Eukaryota</taxon>
        <taxon>Fungi</taxon>
        <taxon>Dikarya</taxon>
        <taxon>Ascomycota</taxon>
        <taxon>Pezizomycotina</taxon>
        <taxon>Sordariomycetes</taxon>
        <taxon>Hypocreomycetidae</taxon>
        <taxon>Hypocreales</taxon>
        <taxon>Ophiocordycipitaceae</taxon>
        <taxon>Hirsutella</taxon>
    </lineage>
</organism>
<accession>A0A0F7ZNZ3</accession>
<dbReference type="AlphaFoldDB" id="A0A0F7ZNZ3"/>
<feature type="compositionally biased region" description="Low complexity" evidence="1">
    <location>
        <begin position="1"/>
        <end position="17"/>
    </location>
</feature>
<feature type="region of interest" description="Disordered" evidence="1">
    <location>
        <begin position="74"/>
        <end position="93"/>
    </location>
</feature>
<gene>
    <name evidence="2" type="ORF">HIM_05950</name>
</gene>
<dbReference type="Proteomes" id="UP000054481">
    <property type="component" value="Unassembled WGS sequence"/>
</dbReference>
<feature type="region of interest" description="Disordered" evidence="1">
    <location>
        <begin position="152"/>
        <end position="184"/>
    </location>
</feature>
<name>A0A0F7ZNZ3_9HYPO</name>
<protein>
    <submittedName>
        <fullName evidence="2">Uncharacterized protein</fullName>
    </submittedName>
</protein>
<evidence type="ECO:0000313" key="3">
    <source>
        <dbReference type="Proteomes" id="UP000054481"/>
    </source>
</evidence>
<evidence type="ECO:0000313" key="2">
    <source>
        <dbReference type="EMBL" id="KJZ74600.1"/>
    </source>
</evidence>
<dbReference type="EMBL" id="KQ030524">
    <property type="protein sequence ID" value="KJZ74600.1"/>
    <property type="molecule type" value="Genomic_DNA"/>
</dbReference>
<sequence length="184" mass="19896">MSSRAQSSTSSSSSSSSTAPNLDADRRGRDLINHRYRTEEWDFKYKELPTENSAVVRFVAYAAGAPSEDFLVKSKTKRQDNKPMHKRKKKAPQDLYWIRFRTSRGEAAQEADESQAPVYQVPGGGYYVPAPAGGQYGPEVYTTGLQGGIPVVSHQNGGAMNGDARAPGESSATGPYGTAAMPTE</sequence>
<feature type="region of interest" description="Disordered" evidence="1">
    <location>
        <begin position="1"/>
        <end position="30"/>
    </location>
</feature>
<proteinExistence type="predicted"/>
<keyword evidence="3" id="KW-1185">Reference proteome</keyword>